<evidence type="ECO:0000313" key="11">
    <source>
        <dbReference type="EMBL" id="SDP53365.1"/>
    </source>
</evidence>
<dbReference type="SUPFAM" id="SSF52540">
    <property type="entry name" value="P-loop containing nucleoside triphosphate hydrolases"/>
    <property type="match status" value="1"/>
</dbReference>
<keyword evidence="5 9" id="KW-0547">Nucleotide-binding</keyword>
<keyword evidence="4 9" id="KW-0808">Transferase</keyword>
<dbReference type="InterPro" id="IPR017665">
    <property type="entry name" value="Guanylate_kinase"/>
</dbReference>
<dbReference type="InterPro" id="IPR008145">
    <property type="entry name" value="GK/Ca_channel_bsu"/>
</dbReference>
<dbReference type="InterPro" id="IPR027417">
    <property type="entry name" value="P-loop_NTPase"/>
</dbReference>
<dbReference type="RefSeq" id="WP_092224428.1">
    <property type="nucleotide sequence ID" value="NZ_FNJI01000024.1"/>
</dbReference>
<dbReference type="EMBL" id="FNJI01000024">
    <property type="protein sequence ID" value="SDP53365.1"/>
    <property type="molecule type" value="Genomic_DNA"/>
</dbReference>
<evidence type="ECO:0000256" key="7">
    <source>
        <dbReference type="ARBA" id="ARBA00022840"/>
    </source>
</evidence>
<dbReference type="Pfam" id="PF00625">
    <property type="entry name" value="Guanylate_kin"/>
    <property type="match status" value="1"/>
</dbReference>
<evidence type="ECO:0000256" key="1">
    <source>
        <dbReference type="ARBA" id="ARBA00005790"/>
    </source>
</evidence>
<evidence type="ECO:0000256" key="9">
    <source>
        <dbReference type="HAMAP-Rule" id="MF_00328"/>
    </source>
</evidence>
<keyword evidence="7 9" id="KW-0067">ATP-binding</keyword>
<dbReference type="Gene3D" id="3.30.63.10">
    <property type="entry name" value="Guanylate Kinase phosphate binding domain"/>
    <property type="match status" value="1"/>
</dbReference>
<comment type="similarity">
    <text evidence="1 9">Belongs to the guanylate kinase family.</text>
</comment>
<evidence type="ECO:0000256" key="2">
    <source>
        <dbReference type="ARBA" id="ARBA00012961"/>
    </source>
</evidence>
<keyword evidence="12" id="KW-1185">Reference proteome</keyword>
<dbReference type="GO" id="GO:0005829">
    <property type="term" value="C:cytosol"/>
    <property type="evidence" value="ECO:0007669"/>
    <property type="project" value="TreeGrafter"/>
</dbReference>
<dbReference type="STRING" id="91360.SAMN05660330_03095"/>
<dbReference type="PROSITE" id="PS50052">
    <property type="entry name" value="GUANYLATE_KINASE_2"/>
    <property type="match status" value="1"/>
</dbReference>
<dbReference type="Proteomes" id="UP000199073">
    <property type="component" value="Unassembled WGS sequence"/>
</dbReference>
<dbReference type="GO" id="GO:0004385">
    <property type="term" value="F:GMP kinase activity"/>
    <property type="evidence" value="ECO:0007669"/>
    <property type="project" value="UniProtKB-UniRule"/>
</dbReference>
<dbReference type="FunFam" id="3.30.63.10:FF:000002">
    <property type="entry name" value="Guanylate kinase 1"/>
    <property type="match status" value="1"/>
</dbReference>
<accession>A0A1H0THP4</accession>
<dbReference type="InterPro" id="IPR008144">
    <property type="entry name" value="Guanylate_kin-like_dom"/>
</dbReference>
<comment type="subcellular location">
    <subcellularLocation>
        <location evidence="9">Cytoplasm</location>
    </subcellularLocation>
</comment>
<evidence type="ECO:0000256" key="5">
    <source>
        <dbReference type="ARBA" id="ARBA00022741"/>
    </source>
</evidence>
<evidence type="ECO:0000259" key="10">
    <source>
        <dbReference type="PROSITE" id="PS50052"/>
    </source>
</evidence>
<dbReference type="Gene3D" id="3.40.50.300">
    <property type="entry name" value="P-loop containing nucleotide triphosphate hydrolases"/>
    <property type="match status" value="1"/>
</dbReference>
<dbReference type="InterPro" id="IPR020590">
    <property type="entry name" value="Guanylate_kinase_CS"/>
</dbReference>
<dbReference type="AlphaFoldDB" id="A0A1H0THP4"/>
<evidence type="ECO:0000256" key="4">
    <source>
        <dbReference type="ARBA" id="ARBA00022679"/>
    </source>
</evidence>
<organism evidence="11 12">
    <name type="scientific">Desulforhopalus singaporensis</name>
    <dbReference type="NCBI Taxonomy" id="91360"/>
    <lineage>
        <taxon>Bacteria</taxon>
        <taxon>Pseudomonadati</taxon>
        <taxon>Thermodesulfobacteriota</taxon>
        <taxon>Desulfobulbia</taxon>
        <taxon>Desulfobulbales</taxon>
        <taxon>Desulfocapsaceae</taxon>
        <taxon>Desulforhopalus</taxon>
    </lineage>
</organism>
<proteinExistence type="inferred from homology"/>
<dbReference type="SMART" id="SM00072">
    <property type="entry name" value="GuKc"/>
    <property type="match status" value="1"/>
</dbReference>
<evidence type="ECO:0000256" key="8">
    <source>
        <dbReference type="ARBA" id="ARBA00030128"/>
    </source>
</evidence>
<reference evidence="11 12" key="1">
    <citation type="submission" date="2016-10" db="EMBL/GenBank/DDBJ databases">
        <authorList>
            <person name="de Groot N.N."/>
        </authorList>
    </citation>
    <scope>NUCLEOTIDE SEQUENCE [LARGE SCALE GENOMIC DNA]</scope>
    <source>
        <strain evidence="11 12">DSM 12130</strain>
    </source>
</reference>
<evidence type="ECO:0000256" key="3">
    <source>
        <dbReference type="ARBA" id="ARBA00016296"/>
    </source>
</evidence>
<dbReference type="GO" id="GO:0005524">
    <property type="term" value="F:ATP binding"/>
    <property type="evidence" value="ECO:0007669"/>
    <property type="project" value="UniProtKB-UniRule"/>
</dbReference>
<dbReference type="CDD" id="cd00071">
    <property type="entry name" value="GMPK"/>
    <property type="match status" value="1"/>
</dbReference>
<gene>
    <name evidence="9" type="primary">gmk</name>
    <name evidence="11" type="ORF">SAMN05660330_03095</name>
</gene>
<feature type="binding site" evidence="9">
    <location>
        <begin position="10"/>
        <end position="17"/>
    </location>
    <ligand>
        <name>ATP</name>
        <dbReference type="ChEBI" id="CHEBI:30616"/>
    </ligand>
</feature>
<dbReference type="NCBIfam" id="TIGR03263">
    <property type="entry name" value="guanyl_kin"/>
    <property type="match status" value="1"/>
</dbReference>
<dbReference type="HAMAP" id="MF_00328">
    <property type="entry name" value="Guanylate_kinase"/>
    <property type="match status" value="1"/>
</dbReference>
<name>A0A1H0THP4_9BACT</name>
<comment type="catalytic activity">
    <reaction evidence="9">
        <text>GMP + ATP = GDP + ADP</text>
        <dbReference type="Rhea" id="RHEA:20780"/>
        <dbReference type="ChEBI" id="CHEBI:30616"/>
        <dbReference type="ChEBI" id="CHEBI:58115"/>
        <dbReference type="ChEBI" id="CHEBI:58189"/>
        <dbReference type="ChEBI" id="CHEBI:456216"/>
        <dbReference type="EC" id="2.7.4.8"/>
    </reaction>
</comment>
<dbReference type="EC" id="2.7.4.8" evidence="2 9"/>
<evidence type="ECO:0000313" key="12">
    <source>
        <dbReference type="Proteomes" id="UP000199073"/>
    </source>
</evidence>
<feature type="domain" description="Guanylate kinase-like" evidence="10">
    <location>
        <begin position="3"/>
        <end position="182"/>
    </location>
</feature>
<protein>
    <recommendedName>
        <fullName evidence="3 9">Guanylate kinase</fullName>
        <ecNumber evidence="2 9">2.7.4.8</ecNumber>
    </recommendedName>
    <alternativeName>
        <fullName evidence="8 9">GMP kinase</fullName>
    </alternativeName>
</protein>
<dbReference type="PANTHER" id="PTHR23117:SF13">
    <property type="entry name" value="GUANYLATE KINASE"/>
    <property type="match status" value="1"/>
</dbReference>
<keyword evidence="9" id="KW-0963">Cytoplasm</keyword>
<sequence>MKGRLFVVSAPSGAGKTTLLKLVMRDVPKLSFSISHTTRSPRPGEVDGVDYHFVTKSRFEKMIGQGAFLEYARVHDNLYGTSSDAVEQQLSRGIDVILDIDVQGAQIIRKSGQIDGAFVFIAPPGLGELEKRLRGRGTESEEAVKTRMANAKQELQAAKEYEYLLINDDLEQAARVLSSIVTAERARGHRSASGEPITSNYCK</sequence>
<dbReference type="OrthoDB" id="9808150at2"/>
<dbReference type="PROSITE" id="PS00856">
    <property type="entry name" value="GUANYLATE_KINASE_1"/>
    <property type="match status" value="1"/>
</dbReference>
<dbReference type="PANTHER" id="PTHR23117">
    <property type="entry name" value="GUANYLATE KINASE-RELATED"/>
    <property type="match status" value="1"/>
</dbReference>
<comment type="function">
    <text evidence="9">Essential for recycling GMP and indirectly, cGMP.</text>
</comment>
<evidence type="ECO:0000256" key="6">
    <source>
        <dbReference type="ARBA" id="ARBA00022777"/>
    </source>
</evidence>
<keyword evidence="6 9" id="KW-0418">Kinase</keyword>